<name>A0A8S3CGI2_9BILA</name>
<sequence length="48" mass="5635">EKLRVHQATTLQTAAAGILREEDVEKIKLRHREEMKLLSAENEDLHQR</sequence>
<protein>
    <submittedName>
        <fullName evidence="2">Uncharacterized protein</fullName>
    </submittedName>
</protein>
<proteinExistence type="predicted"/>
<comment type="caution">
    <text evidence="2">The sequence shown here is derived from an EMBL/GenBank/DDBJ whole genome shotgun (WGS) entry which is preliminary data.</text>
</comment>
<gene>
    <name evidence="1" type="ORF">BYL167_LOCUS43397</name>
    <name evidence="2" type="ORF">SMN809_LOCUS52341</name>
</gene>
<feature type="non-terminal residue" evidence="2">
    <location>
        <position position="1"/>
    </location>
</feature>
<feature type="non-terminal residue" evidence="2">
    <location>
        <position position="48"/>
    </location>
</feature>
<organism evidence="2 3">
    <name type="scientific">Rotaria magnacalcarata</name>
    <dbReference type="NCBI Taxonomy" id="392030"/>
    <lineage>
        <taxon>Eukaryota</taxon>
        <taxon>Metazoa</taxon>
        <taxon>Spiralia</taxon>
        <taxon>Gnathifera</taxon>
        <taxon>Rotifera</taxon>
        <taxon>Eurotatoria</taxon>
        <taxon>Bdelloidea</taxon>
        <taxon>Philodinida</taxon>
        <taxon>Philodinidae</taxon>
        <taxon>Rotaria</taxon>
    </lineage>
</organism>
<evidence type="ECO:0000313" key="2">
    <source>
        <dbReference type="EMBL" id="CAF4913496.1"/>
    </source>
</evidence>
<dbReference type="Proteomes" id="UP000681967">
    <property type="component" value="Unassembled WGS sequence"/>
</dbReference>
<evidence type="ECO:0000313" key="3">
    <source>
        <dbReference type="Proteomes" id="UP000676336"/>
    </source>
</evidence>
<dbReference type="EMBL" id="CAJOBH010115288">
    <property type="protein sequence ID" value="CAF4682559.1"/>
    <property type="molecule type" value="Genomic_DNA"/>
</dbReference>
<dbReference type="Proteomes" id="UP000676336">
    <property type="component" value="Unassembled WGS sequence"/>
</dbReference>
<evidence type="ECO:0000313" key="1">
    <source>
        <dbReference type="EMBL" id="CAF4682559.1"/>
    </source>
</evidence>
<reference evidence="2" key="1">
    <citation type="submission" date="2021-02" db="EMBL/GenBank/DDBJ databases">
        <authorList>
            <person name="Nowell W R."/>
        </authorList>
    </citation>
    <scope>NUCLEOTIDE SEQUENCE</scope>
</reference>
<dbReference type="AlphaFoldDB" id="A0A8S3CGI2"/>
<accession>A0A8S3CGI2</accession>
<dbReference type="EMBL" id="CAJOBI010177560">
    <property type="protein sequence ID" value="CAF4913496.1"/>
    <property type="molecule type" value="Genomic_DNA"/>
</dbReference>